<dbReference type="AlphaFoldDB" id="A0A382L4Z6"/>
<feature type="domain" description="Gingipain propeptide" evidence="1">
    <location>
        <begin position="27"/>
        <end position="150"/>
    </location>
</feature>
<feature type="non-terminal residue" evidence="2">
    <location>
        <position position="151"/>
    </location>
</feature>
<evidence type="ECO:0000313" key="2">
    <source>
        <dbReference type="EMBL" id="SVC32004.1"/>
    </source>
</evidence>
<accession>A0A382L4Z6</accession>
<dbReference type="EMBL" id="UINC01084924">
    <property type="protein sequence ID" value="SVC32004.1"/>
    <property type="molecule type" value="Genomic_DNA"/>
</dbReference>
<dbReference type="GO" id="GO:0004197">
    <property type="term" value="F:cysteine-type endopeptidase activity"/>
    <property type="evidence" value="ECO:0007669"/>
    <property type="project" value="InterPro"/>
</dbReference>
<organism evidence="2">
    <name type="scientific">marine metagenome</name>
    <dbReference type="NCBI Taxonomy" id="408172"/>
    <lineage>
        <taxon>unclassified sequences</taxon>
        <taxon>metagenomes</taxon>
        <taxon>ecological metagenomes</taxon>
    </lineage>
</organism>
<dbReference type="Pfam" id="PF08126">
    <property type="entry name" value="Propeptide_C25"/>
    <property type="match status" value="1"/>
</dbReference>
<dbReference type="Gene3D" id="2.60.40.3800">
    <property type="match status" value="1"/>
</dbReference>
<protein>
    <recommendedName>
        <fullName evidence="1">Gingipain propeptide domain-containing protein</fullName>
    </recommendedName>
</protein>
<dbReference type="InterPro" id="IPR038490">
    <property type="entry name" value="Gingipain_propep_sf"/>
</dbReference>
<name>A0A382L4Z6_9ZZZZ</name>
<gene>
    <name evidence="2" type="ORF">METZ01_LOCUS284858</name>
</gene>
<dbReference type="InterPro" id="IPR012600">
    <property type="entry name" value="Propeptide_C25"/>
</dbReference>
<reference evidence="2" key="1">
    <citation type="submission" date="2018-05" db="EMBL/GenBank/DDBJ databases">
        <authorList>
            <person name="Lanie J.A."/>
            <person name="Ng W.-L."/>
            <person name="Kazmierczak K.M."/>
            <person name="Andrzejewski T.M."/>
            <person name="Davidsen T.M."/>
            <person name="Wayne K.J."/>
            <person name="Tettelin H."/>
            <person name="Glass J.I."/>
            <person name="Rusch D."/>
            <person name="Podicherti R."/>
            <person name="Tsui H.-C.T."/>
            <person name="Winkler M.E."/>
        </authorList>
    </citation>
    <scope>NUCLEOTIDE SEQUENCE</scope>
</reference>
<proteinExistence type="predicted"/>
<sequence length="151" mass="17218">MKNIYLLVLSIPFLFAEEKVIINNNSPRVLLVYSNIDRTVLEFNGGDFTKSSVIIEGEKYYHLNFHGEPTLLEKGNPQLPKMVRSIVIPDNAKMKLKILETEYTEFDLAVAPSKGSITRNINPETIPYTFSDVYKTNALYPRTLAELSDPY</sequence>
<evidence type="ECO:0000259" key="1">
    <source>
        <dbReference type="Pfam" id="PF08126"/>
    </source>
</evidence>